<name>A0A640S1G6_9ACTN</name>
<dbReference type="EMBL" id="CP108473">
    <property type="protein sequence ID" value="WUS23133.1"/>
    <property type="molecule type" value="Genomic_DNA"/>
</dbReference>
<evidence type="ECO:0000313" key="6">
    <source>
        <dbReference type="Proteomes" id="UP001432292"/>
    </source>
</evidence>
<evidence type="ECO:0000313" key="4">
    <source>
        <dbReference type="EMBL" id="WUS23133.1"/>
    </source>
</evidence>
<comment type="similarity">
    <text evidence="1">Belongs to the AHA1 family.</text>
</comment>
<feature type="domain" description="Activator of Hsp90 ATPase homologue 1/2-like C-terminal" evidence="2">
    <location>
        <begin position="27"/>
        <end position="157"/>
    </location>
</feature>
<dbReference type="SUPFAM" id="SSF55961">
    <property type="entry name" value="Bet v1-like"/>
    <property type="match status" value="1"/>
</dbReference>
<dbReference type="Pfam" id="PF08327">
    <property type="entry name" value="AHSA1"/>
    <property type="match status" value="1"/>
</dbReference>
<dbReference type="AlphaFoldDB" id="A0A640S1G6"/>
<evidence type="ECO:0000313" key="3">
    <source>
        <dbReference type="EMBL" id="GFE04774.1"/>
    </source>
</evidence>
<sequence>MTENPSTHPAGAEDGPHGIALTRTFAARRELVFEAWTTPEHFAYWFGGELEVPVDRMSMDPRPGGVWSLVMRTPDGGELPFSGVYREVAAPERLEFTVRDAAAPGGSEGEIVRVTLTETGDGTQMAFRQLGGNLTSEQYRQAEAGWAGFFDRLTELLARA</sequence>
<reference evidence="3 5" key="1">
    <citation type="submission" date="2019-12" db="EMBL/GenBank/DDBJ databases">
        <title>Whole genome shotgun sequence of Streptomyces caniferus NBRC 15389.</title>
        <authorList>
            <person name="Ichikawa N."/>
            <person name="Kimura A."/>
            <person name="Kitahashi Y."/>
            <person name="Komaki H."/>
            <person name="Tamura T."/>
        </authorList>
    </citation>
    <scope>NUCLEOTIDE SEQUENCE [LARGE SCALE GENOMIC DNA]</scope>
    <source>
        <strain evidence="3 5">NBRC 15389</strain>
    </source>
</reference>
<organism evidence="3 5">
    <name type="scientific">Streptomyces caniferus</name>
    <dbReference type="NCBI Taxonomy" id="285557"/>
    <lineage>
        <taxon>Bacteria</taxon>
        <taxon>Bacillati</taxon>
        <taxon>Actinomycetota</taxon>
        <taxon>Actinomycetes</taxon>
        <taxon>Kitasatosporales</taxon>
        <taxon>Streptomycetaceae</taxon>
        <taxon>Streptomyces</taxon>
    </lineage>
</organism>
<dbReference type="InterPro" id="IPR013538">
    <property type="entry name" value="ASHA1/2-like_C"/>
</dbReference>
<gene>
    <name evidence="4" type="ORF">OG727_13100</name>
    <name evidence="3" type="ORF">Scani_10420</name>
</gene>
<dbReference type="OrthoDB" id="5185819at2"/>
<dbReference type="Gene3D" id="3.30.530.20">
    <property type="match status" value="1"/>
</dbReference>
<dbReference type="Proteomes" id="UP000435837">
    <property type="component" value="Unassembled WGS sequence"/>
</dbReference>
<reference evidence="4" key="2">
    <citation type="submission" date="2022-10" db="EMBL/GenBank/DDBJ databases">
        <title>The complete genomes of actinobacterial strains from the NBC collection.</title>
        <authorList>
            <person name="Joergensen T.S."/>
            <person name="Alvarez Arevalo M."/>
            <person name="Sterndorff E.B."/>
            <person name="Faurdal D."/>
            <person name="Vuksanovic O."/>
            <person name="Mourched A.-S."/>
            <person name="Charusanti P."/>
            <person name="Shaw S."/>
            <person name="Blin K."/>
            <person name="Weber T."/>
        </authorList>
    </citation>
    <scope>NUCLEOTIDE SEQUENCE</scope>
    <source>
        <strain evidence="4">NBC_01256</strain>
    </source>
</reference>
<keyword evidence="6" id="KW-1185">Reference proteome</keyword>
<evidence type="ECO:0000313" key="5">
    <source>
        <dbReference type="Proteomes" id="UP000435837"/>
    </source>
</evidence>
<protein>
    <submittedName>
        <fullName evidence="3">Activator of HSP90 ATPase</fullName>
    </submittedName>
    <submittedName>
        <fullName evidence="4">SRPBCC domain-containing protein</fullName>
    </submittedName>
</protein>
<proteinExistence type="inferred from homology"/>
<dbReference type="CDD" id="cd07814">
    <property type="entry name" value="SRPBCC_CalC_Aha1-like"/>
    <property type="match status" value="1"/>
</dbReference>
<dbReference type="InterPro" id="IPR023393">
    <property type="entry name" value="START-like_dom_sf"/>
</dbReference>
<evidence type="ECO:0000256" key="1">
    <source>
        <dbReference type="ARBA" id="ARBA00006817"/>
    </source>
</evidence>
<dbReference type="RefSeq" id="WP_159470390.1">
    <property type="nucleotide sequence ID" value="NZ_BAAATH010000003.1"/>
</dbReference>
<evidence type="ECO:0000259" key="2">
    <source>
        <dbReference type="Pfam" id="PF08327"/>
    </source>
</evidence>
<accession>A0A640S1G6</accession>
<dbReference type="GeneID" id="96638071"/>
<dbReference type="Proteomes" id="UP001432292">
    <property type="component" value="Chromosome"/>
</dbReference>
<dbReference type="EMBL" id="BLIN01000002">
    <property type="protein sequence ID" value="GFE04774.1"/>
    <property type="molecule type" value="Genomic_DNA"/>
</dbReference>